<sequence>MRRWQRIWVSGIGSAYVAMLEADHGYRLQLREREANENYAETQRILSTAMSKTTMSKV</sequence>
<gene>
    <name evidence="1" type="ORF">KIN20_011689</name>
</gene>
<keyword evidence="2" id="KW-1185">Reference proteome</keyword>
<name>A0AAD5QJW0_PARTN</name>
<dbReference type="Proteomes" id="UP001196413">
    <property type="component" value="Unassembled WGS sequence"/>
</dbReference>
<evidence type="ECO:0000313" key="1">
    <source>
        <dbReference type="EMBL" id="KAJ1354688.1"/>
    </source>
</evidence>
<dbReference type="EMBL" id="JAHQIW010002153">
    <property type="protein sequence ID" value="KAJ1354688.1"/>
    <property type="molecule type" value="Genomic_DNA"/>
</dbReference>
<protein>
    <submittedName>
        <fullName evidence="1">Uncharacterized protein</fullName>
    </submittedName>
</protein>
<reference evidence="1" key="1">
    <citation type="submission" date="2021-06" db="EMBL/GenBank/DDBJ databases">
        <title>Parelaphostrongylus tenuis whole genome reference sequence.</title>
        <authorList>
            <person name="Garwood T.J."/>
            <person name="Larsen P.A."/>
            <person name="Fountain-Jones N.M."/>
            <person name="Garbe J.R."/>
            <person name="Macchietto M.G."/>
            <person name="Kania S.A."/>
            <person name="Gerhold R.W."/>
            <person name="Richards J.E."/>
            <person name="Wolf T.M."/>
        </authorList>
    </citation>
    <scope>NUCLEOTIDE SEQUENCE</scope>
    <source>
        <strain evidence="1">MNPRO001-30</strain>
        <tissue evidence="1">Meninges</tissue>
    </source>
</reference>
<proteinExistence type="predicted"/>
<evidence type="ECO:0000313" key="2">
    <source>
        <dbReference type="Proteomes" id="UP001196413"/>
    </source>
</evidence>
<organism evidence="1 2">
    <name type="scientific">Parelaphostrongylus tenuis</name>
    <name type="common">Meningeal worm</name>
    <dbReference type="NCBI Taxonomy" id="148309"/>
    <lineage>
        <taxon>Eukaryota</taxon>
        <taxon>Metazoa</taxon>
        <taxon>Ecdysozoa</taxon>
        <taxon>Nematoda</taxon>
        <taxon>Chromadorea</taxon>
        <taxon>Rhabditida</taxon>
        <taxon>Rhabditina</taxon>
        <taxon>Rhabditomorpha</taxon>
        <taxon>Strongyloidea</taxon>
        <taxon>Metastrongylidae</taxon>
        <taxon>Parelaphostrongylus</taxon>
    </lineage>
</organism>
<dbReference type="AlphaFoldDB" id="A0AAD5QJW0"/>
<accession>A0AAD5QJW0</accession>
<comment type="caution">
    <text evidence="1">The sequence shown here is derived from an EMBL/GenBank/DDBJ whole genome shotgun (WGS) entry which is preliminary data.</text>
</comment>